<keyword evidence="3" id="KW-1185">Reference proteome</keyword>
<dbReference type="AlphaFoldDB" id="A0AAE1HGX8"/>
<feature type="region of interest" description="Disordered" evidence="1">
    <location>
        <begin position="1"/>
        <end position="27"/>
    </location>
</feature>
<name>A0AAE1HGX8_9NEOP</name>
<reference evidence="2" key="2">
    <citation type="journal article" date="2023" name="BMC Genomics">
        <title>Pest status, molecular evolution, and epigenetic factors derived from the genome assembly of Frankliniella fusca, a thysanopteran phytovirus vector.</title>
        <authorList>
            <person name="Catto M.A."/>
            <person name="Labadie P.E."/>
            <person name="Jacobson A.L."/>
            <person name="Kennedy G.G."/>
            <person name="Srinivasan R."/>
            <person name="Hunt B.G."/>
        </authorList>
    </citation>
    <scope>NUCLEOTIDE SEQUENCE</scope>
    <source>
        <strain evidence="2">PL_HMW_Pooled</strain>
    </source>
</reference>
<evidence type="ECO:0000313" key="3">
    <source>
        <dbReference type="Proteomes" id="UP001219518"/>
    </source>
</evidence>
<dbReference type="Proteomes" id="UP001219518">
    <property type="component" value="Unassembled WGS sequence"/>
</dbReference>
<reference evidence="2" key="1">
    <citation type="submission" date="2021-07" db="EMBL/GenBank/DDBJ databases">
        <authorList>
            <person name="Catto M.A."/>
            <person name="Jacobson A."/>
            <person name="Kennedy G."/>
            <person name="Labadie P."/>
            <person name="Hunt B.G."/>
            <person name="Srinivasan R."/>
        </authorList>
    </citation>
    <scope>NUCLEOTIDE SEQUENCE</scope>
    <source>
        <strain evidence="2">PL_HMW_Pooled</strain>
        <tissue evidence="2">Head</tissue>
    </source>
</reference>
<proteinExistence type="predicted"/>
<protein>
    <submittedName>
        <fullName evidence="2">Uncharacterized protein</fullName>
    </submittedName>
</protein>
<evidence type="ECO:0000313" key="2">
    <source>
        <dbReference type="EMBL" id="KAK3921160.1"/>
    </source>
</evidence>
<evidence type="ECO:0000256" key="1">
    <source>
        <dbReference type="SAM" id="MobiDB-lite"/>
    </source>
</evidence>
<sequence length="27" mass="2770">MNGNGICRGQNGGQIMSGPGPRERPVS</sequence>
<gene>
    <name evidence="2" type="ORF">KUF71_010375</name>
</gene>
<comment type="caution">
    <text evidence="2">The sequence shown here is derived from an EMBL/GenBank/DDBJ whole genome shotgun (WGS) entry which is preliminary data.</text>
</comment>
<dbReference type="EMBL" id="JAHWGI010001033">
    <property type="protein sequence ID" value="KAK3921160.1"/>
    <property type="molecule type" value="Genomic_DNA"/>
</dbReference>
<organism evidence="2 3">
    <name type="scientific">Frankliniella fusca</name>
    <dbReference type="NCBI Taxonomy" id="407009"/>
    <lineage>
        <taxon>Eukaryota</taxon>
        <taxon>Metazoa</taxon>
        <taxon>Ecdysozoa</taxon>
        <taxon>Arthropoda</taxon>
        <taxon>Hexapoda</taxon>
        <taxon>Insecta</taxon>
        <taxon>Pterygota</taxon>
        <taxon>Neoptera</taxon>
        <taxon>Paraneoptera</taxon>
        <taxon>Thysanoptera</taxon>
        <taxon>Terebrantia</taxon>
        <taxon>Thripoidea</taxon>
        <taxon>Thripidae</taxon>
        <taxon>Frankliniella</taxon>
    </lineage>
</organism>
<accession>A0AAE1HGX8</accession>